<accession>H8XVG2</accession>
<dbReference type="OrthoDB" id="771468at2"/>
<reference evidence="1 2" key="1">
    <citation type="journal article" date="2012" name="J. Bacteriol.">
        <title>Complete Genome Sequence of Flavobacterium indicum GPSTA100-9T, Isolated from Warm Spring Water.</title>
        <authorList>
            <person name="Barbier P."/>
            <person name="Houel A."/>
            <person name="Loux V."/>
            <person name="Poulain J."/>
            <person name="Bernardet J.F."/>
            <person name="Touchon M."/>
            <person name="Duchaud E."/>
        </authorList>
    </citation>
    <scope>NUCLEOTIDE SEQUENCE [LARGE SCALE GENOMIC DNA]</scope>
    <source>
        <strain evidence="2">DSM 17447 / CIP 109464 / GPTSA100-9</strain>
    </source>
</reference>
<reference evidence="2" key="2">
    <citation type="submission" date="2012-03" db="EMBL/GenBank/DDBJ databases">
        <title>Complete genome sequence of Flavobacterium indicum GPTSA100-9T, isolated from warm spring water.</title>
        <authorList>
            <person name="Barbier P."/>
            <person name="Houel A."/>
            <person name="Loux V."/>
            <person name="Poulain J."/>
            <person name="Bernardet J.-F."/>
            <person name="Touchon M."/>
            <person name="Duchaud E."/>
        </authorList>
    </citation>
    <scope>NUCLEOTIDE SEQUENCE [LARGE SCALE GENOMIC DNA]</scope>
    <source>
        <strain evidence="2">DSM 17447 / CIP 109464 / GPTSA100-9</strain>
    </source>
</reference>
<protein>
    <submittedName>
        <fullName evidence="1">Uncharacterized protein</fullName>
    </submittedName>
</protein>
<organism evidence="1 2">
    <name type="scientific">Flavobacterium indicum (strain DSM 17447 / CIP 109464 / GPTSA100-9)</name>
    <dbReference type="NCBI Taxonomy" id="1094466"/>
    <lineage>
        <taxon>Bacteria</taxon>
        <taxon>Pseudomonadati</taxon>
        <taxon>Bacteroidota</taxon>
        <taxon>Flavobacteriia</taxon>
        <taxon>Flavobacteriales</taxon>
        <taxon>Flavobacteriaceae</taxon>
        <taxon>Flavobacterium</taxon>
    </lineage>
</organism>
<dbReference type="HOGENOM" id="CLU_2769790_0_0_10"/>
<dbReference type="Proteomes" id="UP000007599">
    <property type="component" value="Chromosome I"/>
</dbReference>
<name>H8XVG2_FLAIG</name>
<dbReference type="PATRIC" id="fig|1094466.5.peg.1960"/>
<sequence length="69" mass="7866">MTDHEILIAASKIKHLKGLTVNEMLFHSNLMDEFDLAVNEKNLSRTKFILKALNLNSETIQEIINKIAT</sequence>
<keyword evidence="2" id="KW-1185">Reference proteome</keyword>
<dbReference type="EMBL" id="HE774682">
    <property type="protein sequence ID" value="CCG53926.1"/>
    <property type="molecule type" value="Genomic_DNA"/>
</dbReference>
<dbReference type="STRING" id="1094466.KQS_09985"/>
<evidence type="ECO:0000313" key="1">
    <source>
        <dbReference type="EMBL" id="CCG53926.1"/>
    </source>
</evidence>
<gene>
    <name evidence="1" type="ordered locus">KQS_09985</name>
</gene>
<dbReference type="KEGG" id="fin:KQS_09985"/>
<dbReference type="RefSeq" id="WP_014389044.1">
    <property type="nucleotide sequence ID" value="NC_017025.1"/>
</dbReference>
<evidence type="ECO:0000313" key="2">
    <source>
        <dbReference type="Proteomes" id="UP000007599"/>
    </source>
</evidence>
<proteinExistence type="predicted"/>
<dbReference type="AlphaFoldDB" id="H8XVG2"/>